<keyword evidence="1" id="KW-0472">Membrane</keyword>
<dbReference type="Pfam" id="PF07099">
    <property type="entry name" value="DUF1361"/>
    <property type="match status" value="1"/>
</dbReference>
<protein>
    <submittedName>
        <fullName evidence="2">Membrane protein</fullName>
    </submittedName>
</protein>
<feature type="transmembrane region" description="Helical" evidence="1">
    <location>
        <begin position="7"/>
        <end position="25"/>
    </location>
</feature>
<dbReference type="Proteomes" id="UP000050973">
    <property type="component" value="Unassembled WGS sequence"/>
</dbReference>
<accession>A0A0R1WLX3</accession>
<evidence type="ECO:0000313" key="2">
    <source>
        <dbReference type="EMBL" id="KRM16763.1"/>
    </source>
</evidence>
<keyword evidence="1" id="KW-0812">Transmembrane</keyword>
<dbReference type="AlphaFoldDB" id="A0A0R1WLX3"/>
<feature type="transmembrane region" description="Helical" evidence="1">
    <location>
        <begin position="186"/>
        <end position="209"/>
    </location>
</feature>
<feature type="transmembrane region" description="Helical" evidence="1">
    <location>
        <begin position="31"/>
        <end position="49"/>
    </location>
</feature>
<proteinExistence type="predicted"/>
<keyword evidence="1" id="KW-1133">Transmembrane helix</keyword>
<feature type="transmembrane region" description="Helical" evidence="1">
    <location>
        <begin position="145"/>
        <end position="166"/>
    </location>
</feature>
<dbReference type="PATRIC" id="fig|1423779.3.peg.886"/>
<gene>
    <name evidence="2" type="ORF">FC49_GL000868</name>
</gene>
<dbReference type="RefSeq" id="WP_003714129.1">
    <property type="nucleotide sequence ID" value="NZ_AZGE01000002.1"/>
</dbReference>
<sequence length="219" mass="25961">MKQSTFCWLIRLYFWSLIILLAVFVKPPYDFMAFNTFLGYLPIEIGMLLRRFNDRRALAFWVLLVIWLLFYPNAPYVSTDLFHLSWLHPHTNVTGILKTDPVMWLIFAMMLVCALSCLILGTISLDHTTRQLTQLTSPHHPRLQYCWLVLFMLTASTGIYIGRFLRLHSIYLLFTPSWFFKQLWGIWSWPTVEFILILTGMQLIVYWLLKLTQQASKMI</sequence>
<feature type="transmembrane region" description="Helical" evidence="1">
    <location>
        <begin position="58"/>
        <end position="77"/>
    </location>
</feature>
<reference evidence="2 3" key="1">
    <citation type="journal article" date="2015" name="Genome Announc.">
        <title>Expanding the biotechnology potential of lactobacilli through comparative genomics of 213 strains and associated genera.</title>
        <authorList>
            <person name="Sun Z."/>
            <person name="Harris H.M."/>
            <person name="McCann A."/>
            <person name="Guo C."/>
            <person name="Argimon S."/>
            <person name="Zhang W."/>
            <person name="Yang X."/>
            <person name="Jeffery I.B."/>
            <person name="Cooney J.C."/>
            <person name="Kagawa T.F."/>
            <person name="Liu W."/>
            <person name="Song Y."/>
            <person name="Salvetti E."/>
            <person name="Wrobel A."/>
            <person name="Rasinkangas P."/>
            <person name="Parkhill J."/>
            <person name="Rea M.C."/>
            <person name="O'Sullivan O."/>
            <person name="Ritari J."/>
            <person name="Douillard F.P."/>
            <person name="Paul Ross R."/>
            <person name="Yang R."/>
            <person name="Briner A.E."/>
            <person name="Felis G.E."/>
            <person name="de Vos W.M."/>
            <person name="Barrangou R."/>
            <person name="Klaenhammer T.R."/>
            <person name="Caufield P.W."/>
            <person name="Cui Y."/>
            <person name="Zhang H."/>
            <person name="O'Toole P.W."/>
        </authorList>
    </citation>
    <scope>NUCLEOTIDE SEQUENCE [LARGE SCALE GENOMIC DNA]</scope>
    <source>
        <strain evidence="2 3">DSM 4864</strain>
    </source>
</reference>
<organism evidence="2 3">
    <name type="scientific">Limosilactobacillus oris DSM 4864</name>
    <dbReference type="NCBI Taxonomy" id="1423779"/>
    <lineage>
        <taxon>Bacteria</taxon>
        <taxon>Bacillati</taxon>
        <taxon>Bacillota</taxon>
        <taxon>Bacilli</taxon>
        <taxon>Lactobacillales</taxon>
        <taxon>Lactobacillaceae</taxon>
        <taxon>Limosilactobacillus</taxon>
    </lineage>
</organism>
<dbReference type="EMBL" id="AZGE01000002">
    <property type="protein sequence ID" value="KRM16763.1"/>
    <property type="molecule type" value="Genomic_DNA"/>
</dbReference>
<feature type="transmembrane region" description="Helical" evidence="1">
    <location>
        <begin position="102"/>
        <end position="125"/>
    </location>
</feature>
<dbReference type="InterPro" id="IPR009793">
    <property type="entry name" value="DUF1361"/>
</dbReference>
<comment type="caution">
    <text evidence="2">The sequence shown here is derived from an EMBL/GenBank/DDBJ whole genome shotgun (WGS) entry which is preliminary data.</text>
</comment>
<evidence type="ECO:0000256" key="1">
    <source>
        <dbReference type="SAM" id="Phobius"/>
    </source>
</evidence>
<evidence type="ECO:0000313" key="3">
    <source>
        <dbReference type="Proteomes" id="UP000050973"/>
    </source>
</evidence>
<name>A0A0R1WLX3_9LACO</name>